<reference evidence="5" key="1">
    <citation type="journal article" date="2019" name="Int. J. Syst. Evol. Microbiol.">
        <title>The Global Catalogue of Microorganisms (GCM) 10K type strain sequencing project: providing services to taxonomists for standard genome sequencing and annotation.</title>
        <authorList>
            <consortium name="The Broad Institute Genomics Platform"/>
            <consortium name="The Broad Institute Genome Sequencing Center for Infectious Disease"/>
            <person name="Wu L."/>
            <person name="Ma J."/>
        </authorList>
    </citation>
    <scope>NUCLEOTIDE SEQUENCE [LARGE SCALE GENOMIC DNA]</scope>
    <source>
        <strain evidence="5">CGMCC 1.18578</strain>
    </source>
</reference>
<dbReference type="InterPro" id="IPR022627">
    <property type="entry name" value="DUF3502"/>
</dbReference>
<accession>A0ABW0QWE0</accession>
<sequence length="539" mass="59418">MTRLRKGSTLALSTLLVAGLALTGCSNNNNDSAGNSPGVSPSASPTATETAQPSASATPETKALDPYEVVMVYPDAPQKDDAAVQGAINDYLKSTYPDLNMTVKLNPIDWGSWGDKTNLMMASGDKFDLFFTAGWLGFETQVNKGGLLPLDDLLAQYGPDIEAVEKDYHDAARRQGKIYGVHTHQELGNQQGIAFNKELVDKYKFDLSVLKSGNLKDLEPMLKTIKENEPGVTPFVGPAWPLDAYFGSSTLDEVTGGYGIDVNTDASNFTVTSKYDMPRFKELASLTRDWFQAGYINKDGTTQGLDIWQKFKAKKAFATMADMEIVADSNIGEPKPMPSRSAQTGIDIIQVPLNTDRLQTGKLTATMQTISKTSEDPARAMMLLNLFYKDQKLLTLFNFGIEGTHYVLKDGQVALPDGKSQDSVGYYHDIMWQIGNQMLNYTRQGEDPNKYKNYESFNQLIAQKQSRLFGFVFDSAPVQNELIAIDNVKKEFEDGIKSGQMDPDKNLPKFIDKMKAAGSDKVIQEAQKQVDAWRAANGK</sequence>
<dbReference type="Gene3D" id="3.40.190.10">
    <property type="entry name" value="Periplasmic binding protein-like II"/>
    <property type="match status" value="2"/>
</dbReference>
<dbReference type="Pfam" id="PF01547">
    <property type="entry name" value="SBP_bac_1"/>
    <property type="match status" value="1"/>
</dbReference>
<dbReference type="Pfam" id="PF12010">
    <property type="entry name" value="DUF3502"/>
    <property type="match status" value="1"/>
</dbReference>
<feature type="region of interest" description="Disordered" evidence="1">
    <location>
        <begin position="31"/>
        <end position="60"/>
    </location>
</feature>
<feature type="domain" description="PI-PLC Y-box" evidence="3">
    <location>
        <begin position="416"/>
        <end position="473"/>
    </location>
</feature>
<dbReference type="PROSITE" id="PS50008">
    <property type="entry name" value="PIPLC_Y_DOMAIN"/>
    <property type="match status" value="1"/>
</dbReference>
<dbReference type="PROSITE" id="PS51257">
    <property type="entry name" value="PROKAR_LIPOPROTEIN"/>
    <property type="match status" value="1"/>
</dbReference>
<comment type="caution">
    <text evidence="4">The sequence shown here is derived from an EMBL/GenBank/DDBJ whole genome shotgun (WGS) entry which is preliminary data.</text>
</comment>
<dbReference type="EMBL" id="JBHSNC010000013">
    <property type="protein sequence ID" value="MFC5528836.1"/>
    <property type="molecule type" value="Genomic_DNA"/>
</dbReference>
<dbReference type="Proteomes" id="UP001596108">
    <property type="component" value="Unassembled WGS sequence"/>
</dbReference>
<dbReference type="InterPro" id="IPR006059">
    <property type="entry name" value="SBP"/>
</dbReference>
<feature type="compositionally biased region" description="Polar residues" evidence="1">
    <location>
        <begin position="31"/>
        <end position="59"/>
    </location>
</feature>
<organism evidence="4 5">
    <name type="scientific">Cohnella yongneupensis</name>
    <dbReference type="NCBI Taxonomy" id="425006"/>
    <lineage>
        <taxon>Bacteria</taxon>
        <taxon>Bacillati</taxon>
        <taxon>Bacillota</taxon>
        <taxon>Bacilli</taxon>
        <taxon>Bacillales</taxon>
        <taxon>Paenibacillaceae</taxon>
        <taxon>Cohnella</taxon>
    </lineage>
</organism>
<feature type="chain" id="PRO_5046124824" evidence="2">
    <location>
        <begin position="24"/>
        <end position="539"/>
    </location>
</feature>
<evidence type="ECO:0000256" key="2">
    <source>
        <dbReference type="SAM" id="SignalP"/>
    </source>
</evidence>
<evidence type="ECO:0000313" key="4">
    <source>
        <dbReference type="EMBL" id="MFC5528836.1"/>
    </source>
</evidence>
<proteinExistence type="predicted"/>
<evidence type="ECO:0000259" key="3">
    <source>
        <dbReference type="PROSITE" id="PS50008"/>
    </source>
</evidence>
<keyword evidence="2" id="KW-0732">Signal</keyword>
<evidence type="ECO:0000313" key="5">
    <source>
        <dbReference type="Proteomes" id="UP001596108"/>
    </source>
</evidence>
<protein>
    <submittedName>
        <fullName evidence="4">ABC transporter substrate-binding protein</fullName>
    </submittedName>
</protein>
<gene>
    <name evidence="4" type="ORF">ACFPQ4_05115</name>
</gene>
<name>A0ABW0QWE0_9BACL</name>
<keyword evidence="5" id="KW-1185">Reference proteome</keyword>
<evidence type="ECO:0000256" key="1">
    <source>
        <dbReference type="SAM" id="MobiDB-lite"/>
    </source>
</evidence>
<dbReference type="SUPFAM" id="SSF53850">
    <property type="entry name" value="Periplasmic binding protein-like II"/>
    <property type="match status" value="1"/>
</dbReference>
<dbReference type="RefSeq" id="WP_378110703.1">
    <property type="nucleotide sequence ID" value="NZ_JBHSNC010000013.1"/>
</dbReference>
<feature type="signal peptide" evidence="2">
    <location>
        <begin position="1"/>
        <end position="23"/>
    </location>
</feature>
<dbReference type="InterPro" id="IPR001711">
    <property type="entry name" value="PLipase_C_Pinositol-sp_Y"/>
</dbReference>